<evidence type="ECO:0000313" key="8">
    <source>
        <dbReference type="Proteomes" id="UP000694867"/>
    </source>
</evidence>
<keyword evidence="3" id="KW-0720">Serine protease</keyword>
<dbReference type="SMART" id="SM00020">
    <property type="entry name" value="Tryp_SPc"/>
    <property type="match status" value="1"/>
</dbReference>
<dbReference type="CDD" id="cd00190">
    <property type="entry name" value="Tryp_SPc"/>
    <property type="match status" value="1"/>
</dbReference>
<dbReference type="PROSITE" id="PS00134">
    <property type="entry name" value="TRYPSIN_HIS"/>
    <property type="match status" value="1"/>
</dbReference>
<dbReference type="PROSITE" id="PS50240">
    <property type="entry name" value="TRYPSIN_DOM"/>
    <property type="match status" value="1"/>
</dbReference>
<dbReference type="PANTHER" id="PTHR24252">
    <property type="entry name" value="ACROSIN-RELATED"/>
    <property type="match status" value="1"/>
</dbReference>
<keyword evidence="1" id="KW-0645">Protease</keyword>
<protein>
    <submittedName>
        <fullName evidence="9">Trypsin-1</fullName>
    </submittedName>
</protein>
<dbReference type="Gene3D" id="2.40.10.10">
    <property type="entry name" value="Trypsin-like serine proteases"/>
    <property type="match status" value="2"/>
</dbReference>
<gene>
    <name evidence="9" type="primary">LOC100900080</name>
</gene>
<dbReference type="RefSeq" id="XP_003747765.2">
    <property type="nucleotide sequence ID" value="XM_003747717.2"/>
</dbReference>
<dbReference type="Proteomes" id="UP000694867">
    <property type="component" value="Unplaced"/>
</dbReference>
<proteinExistence type="predicted"/>
<dbReference type="InterPro" id="IPR001314">
    <property type="entry name" value="Peptidase_S1A"/>
</dbReference>
<reference evidence="9" key="1">
    <citation type="submission" date="2025-08" db="UniProtKB">
        <authorList>
            <consortium name="RefSeq"/>
        </authorList>
    </citation>
    <scope>IDENTIFICATION</scope>
</reference>
<evidence type="ECO:0000256" key="4">
    <source>
        <dbReference type="ARBA" id="ARBA00023157"/>
    </source>
</evidence>
<evidence type="ECO:0000256" key="1">
    <source>
        <dbReference type="ARBA" id="ARBA00022670"/>
    </source>
</evidence>
<dbReference type="PANTHER" id="PTHR24252:SF27">
    <property type="entry name" value="TRANSMEMBRANE PROTEASE SERINE 3-LIKE"/>
    <property type="match status" value="1"/>
</dbReference>
<keyword evidence="8" id="KW-1185">Reference proteome</keyword>
<dbReference type="GeneID" id="100900080"/>
<evidence type="ECO:0000313" key="9">
    <source>
        <dbReference type="RefSeq" id="XP_003747765.2"/>
    </source>
</evidence>
<feature type="chain" id="PRO_5042576283" evidence="6">
    <location>
        <begin position="21"/>
        <end position="344"/>
    </location>
</feature>
<dbReference type="GO" id="GO:0006508">
    <property type="term" value="P:proteolysis"/>
    <property type="evidence" value="ECO:0007669"/>
    <property type="project" value="UniProtKB-KW"/>
</dbReference>
<accession>A0AAJ6QY85</accession>
<evidence type="ECO:0000256" key="2">
    <source>
        <dbReference type="ARBA" id="ARBA00022801"/>
    </source>
</evidence>
<feature type="domain" description="Peptidase S1" evidence="7">
    <location>
        <begin position="45"/>
        <end position="286"/>
    </location>
</feature>
<dbReference type="InterPro" id="IPR009003">
    <property type="entry name" value="Peptidase_S1_PA"/>
</dbReference>
<organism evidence="8 9">
    <name type="scientific">Galendromus occidentalis</name>
    <name type="common">western predatory mite</name>
    <dbReference type="NCBI Taxonomy" id="34638"/>
    <lineage>
        <taxon>Eukaryota</taxon>
        <taxon>Metazoa</taxon>
        <taxon>Ecdysozoa</taxon>
        <taxon>Arthropoda</taxon>
        <taxon>Chelicerata</taxon>
        <taxon>Arachnida</taxon>
        <taxon>Acari</taxon>
        <taxon>Parasitiformes</taxon>
        <taxon>Mesostigmata</taxon>
        <taxon>Gamasina</taxon>
        <taxon>Phytoseioidea</taxon>
        <taxon>Phytoseiidae</taxon>
        <taxon>Typhlodrominae</taxon>
        <taxon>Galendromus</taxon>
    </lineage>
</organism>
<keyword evidence="4" id="KW-1015">Disulfide bond</keyword>
<dbReference type="GO" id="GO:0004252">
    <property type="term" value="F:serine-type endopeptidase activity"/>
    <property type="evidence" value="ECO:0007669"/>
    <property type="project" value="InterPro"/>
</dbReference>
<keyword evidence="6" id="KW-0732">Signal</keyword>
<dbReference type="PRINTS" id="PR00722">
    <property type="entry name" value="CHYMOTRYPSIN"/>
</dbReference>
<name>A0AAJ6QY85_9ACAR</name>
<evidence type="ECO:0000256" key="3">
    <source>
        <dbReference type="ARBA" id="ARBA00022825"/>
    </source>
</evidence>
<dbReference type="AlphaFoldDB" id="A0AAJ6QY85"/>
<keyword evidence="5" id="KW-0325">Glycoprotein</keyword>
<dbReference type="InterPro" id="IPR043504">
    <property type="entry name" value="Peptidase_S1_PA_chymotrypsin"/>
</dbReference>
<dbReference type="Pfam" id="PF00089">
    <property type="entry name" value="Trypsin"/>
    <property type="match status" value="1"/>
</dbReference>
<dbReference type="FunFam" id="2.40.10.10:FF:000003">
    <property type="entry name" value="Transmembrane serine protease 3"/>
    <property type="match status" value="1"/>
</dbReference>
<evidence type="ECO:0000256" key="5">
    <source>
        <dbReference type="ARBA" id="ARBA00023180"/>
    </source>
</evidence>
<keyword evidence="2" id="KW-0378">Hydrolase</keyword>
<evidence type="ECO:0000256" key="6">
    <source>
        <dbReference type="SAM" id="SignalP"/>
    </source>
</evidence>
<sequence length="344" mass="36616">MVSLLAVCLTFGFFASSSHARRSRDGFTKENMDFPCGQQKISERIVGGGKAQPGQFPWQVSVRRNGYGICGGSIISPTEVITAAHCVSSSTAERYQIIAGATDFTELRNTTQVLRVAEIIVHPKYAGLIAVRYDVAVLRLDGALDFVNSEGTIAPICLPKASHQVAGEVTITGWGRTKEGGNTSRVLNAVTVPVISDTMCRVYLSRGLVAILFAPYDGSSMFCAGRFRGGADSCQGDSGGPAIQTVDGKSTLVGIVSWGFGCARMMSPGVYAEVSKFRDFIDAHWSLEGSVQGRRRSTTARPTTTAENPQLTAGNITLVKPLGEDSGADFISVESLQNNSLSNN</sequence>
<dbReference type="InterPro" id="IPR001254">
    <property type="entry name" value="Trypsin_dom"/>
</dbReference>
<dbReference type="InterPro" id="IPR018114">
    <property type="entry name" value="TRYPSIN_HIS"/>
</dbReference>
<evidence type="ECO:0000259" key="7">
    <source>
        <dbReference type="PROSITE" id="PS50240"/>
    </source>
</evidence>
<dbReference type="SUPFAM" id="SSF50494">
    <property type="entry name" value="Trypsin-like serine proteases"/>
    <property type="match status" value="1"/>
</dbReference>
<feature type="signal peptide" evidence="6">
    <location>
        <begin position="1"/>
        <end position="20"/>
    </location>
</feature>
<dbReference type="KEGG" id="goe:100900080"/>